<evidence type="ECO:0000313" key="2">
    <source>
        <dbReference type="EMBL" id="GAA3624779.1"/>
    </source>
</evidence>
<organism evidence="2 3">
    <name type="scientific">Microlunatus ginsengisoli</name>
    <dbReference type="NCBI Taxonomy" id="363863"/>
    <lineage>
        <taxon>Bacteria</taxon>
        <taxon>Bacillati</taxon>
        <taxon>Actinomycetota</taxon>
        <taxon>Actinomycetes</taxon>
        <taxon>Propionibacteriales</taxon>
        <taxon>Propionibacteriaceae</taxon>
        <taxon>Microlunatus</taxon>
    </lineage>
</organism>
<dbReference type="InterPro" id="IPR054539">
    <property type="entry name" value="Beta-prop_PDH"/>
</dbReference>
<reference evidence="3" key="1">
    <citation type="journal article" date="2019" name="Int. J. Syst. Evol. Microbiol.">
        <title>The Global Catalogue of Microorganisms (GCM) 10K type strain sequencing project: providing services to taxonomists for standard genome sequencing and annotation.</title>
        <authorList>
            <consortium name="The Broad Institute Genomics Platform"/>
            <consortium name="The Broad Institute Genome Sequencing Center for Infectious Disease"/>
            <person name="Wu L."/>
            <person name="Ma J."/>
        </authorList>
    </citation>
    <scope>NUCLEOTIDE SEQUENCE [LARGE SCALE GENOMIC DNA]</scope>
    <source>
        <strain evidence="3">JCM 16929</strain>
    </source>
</reference>
<dbReference type="InterPro" id="IPR011041">
    <property type="entry name" value="Quinoprot_gluc/sorb_DH_b-prop"/>
</dbReference>
<sequence>MPISRRAAVIAGTVTLVVAGCAGPTGHTDLAVPVRVDATLEAAARPLTATTVSVPSALRAAPFNVKRTLTVPQGWTVSVWARPAKARLLAWAPDGRLLVSQPASGRITRLTPDKRGYPTSQTLVSGLTQPHGMAFRGSTLYVAESNRISSFHYEKGKVSGRRTVVSGLPDASTPELHGAYAHALKSIAISRDGSLFFSIGSSGNVSAGDRSASPQRATIMKLAKGARTPTVYARGVRNGTGLAFAPDNTLWTAVNNRDRTAYPYDKDYDGDGASDRGKVMTDYVNEHPLEPIAHVYYKRDLGWPYCNPDPDVEQGVRGTALTFANRPFVRDVQLNPTGSHLDCTKLPRIEQGLPAHSAPLGMSFTPAALPGGYGHGALIAAHGSWNRTPPRPPEVAFFHRTTGALGNRQTLVTGFQLADGSRWGRPVMAVQGKDHALYVSDDLAGAIYRIVPKKD</sequence>
<dbReference type="RefSeq" id="WP_344805699.1">
    <property type="nucleotide sequence ID" value="NZ_BAABAB010000021.1"/>
</dbReference>
<evidence type="ECO:0000259" key="1">
    <source>
        <dbReference type="Pfam" id="PF22807"/>
    </source>
</evidence>
<dbReference type="PROSITE" id="PS51257">
    <property type="entry name" value="PROKAR_LIPOPROTEIN"/>
    <property type="match status" value="1"/>
</dbReference>
<dbReference type="PANTHER" id="PTHR33546:SF1">
    <property type="entry name" value="LARGE, MULTIFUNCTIONAL SECRETED PROTEIN"/>
    <property type="match status" value="1"/>
</dbReference>
<evidence type="ECO:0000313" key="3">
    <source>
        <dbReference type="Proteomes" id="UP001501490"/>
    </source>
</evidence>
<dbReference type="InterPro" id="IPR011042">
    <property type="entry name" value="6-blade_b-propeller_TolB-like"/>
</dbReference>
<comment type="caution">
    <text evidence="2">The sequence shown here is derived from an EMBL/GenBank/DDBJ whole genome shotgun (WGS) entry which is preliminary data.</text>
</comment>
<name>A0ABP7A4I0_9ACTN</name>
<dbReference type="Gene3D" id="2.120.10.30">
    <property type="entry name" value="TolB, C-terminal domain"/>
    <property type="match status" value="1"/>
</dbReference>
<dbReference type="EMBL" id="BAABAB010000021">
    <property type="protein sequence ID" value="GAA3624779.1"/>
    <property type="molecule type" value="Genomic_DNA"/>
</dbReference>
<dbReference type="Proteomes" id="UP001501490">
    <property type="component" value="Unassembled WGS sequence"/>
</dbReference>
<dbReference type="Pfam" id="PF22807">
    <property type="entry name" value="TrAA12"/>
    <property type="match status" value="1"/>
</dbReference>
<feature type="domain" description="Pyrroloquinoline quinone-dependent pyranose dehydrogenase beta-propeller" evidence="1">
    <location>
        <begin position="70"/>
        <end position="449"/>
    </location>
</feature>
<proteinExistence type="predicted"/>
<dbReference type="SUPFAM" id="SSF50952">
    <property type="entry name" value="Soluble quinoprotein glucose dehydrogenase"/>
    <property type="match status" value="1"/>
</dbReference>
<protein>
    <submittedName>
        <fullName evidence="2">Gluconolaconase</fullName>
    </submittedName>
</protein>
<accession>A0ABP7A4I0</accession>
<dbReference type="PANTHER" id="PTHR33546">
    <property type="entry name" value="LARGE, MULTIFUNCTIONAL SECRETED PROTEIN-RELATED"/>
    <property type="match status" value="1"/>
</dbReference>
<gene>
    <name evidence="2" type="ORF">GCM10022236_28870</name>
</gene>
<keyword evidence="3" id="KW-1185">Reference proteome</keyword>